<proteinExistence type="predicted"/>
<sequence length="106" mass="12303">MHGDPESNTESDLEAADQSWLAYTNRTILWLKERIVNTSIIISLPKKTILTLLNNIQHGQITINTNHQERFIFGTQKQQQEDLTVNIQVQNNAFWLRMFLLSDLGH</sequence>
<accession>A0A0L6UUP6</accession>
<evidence type="ECO:0000313" key="1">
    <source>
        <dbReference type="EMBL" id="KNZ52214.1"/>
    </source>
</evidence>
<organism evidence="1 2">
    <name type="scientific">Puccinia sorghi</name>
    <dbReference type="NCBI Taxonomy" id="27349"/>
    <lineage>
        <taxon>Eukaryota</taxon>
        <taxon>Fungi</taxon>
        <taxon>Dikarya</taxon>
        <taxon>Basidiomycota</taxon>
        <taxon>Pucciniomycotina</taxon>
        <taxon>Pucciniomycetes</taxon>
        <taxon>Pucciniales</taxon>
        <taxon>Pucciniaceae</taxon>
        <taxon>Puccinia</taxon>
    </lineage>
</organism>
<name>A0A0L6UUP6_9BASI</name>
<gene>
    <name evidence="1" type="ORF">VP01_3647g3</name>
</gene>
<dbReference type="AlphaFoldDB" id="A0A0L6UUP6"/>
<reference evidence="1 2" key="1">
    <citation type="submission" date="2015-08" db="EMBL/GenBank/DDBJ databases">
        <title>Next Generation Sequencing and Analysis of the Genome of Puccinia sorghi L Schw, the Causal Agent of Maize Common Rust.</title>
        <authorList>
            <person name="Rochi L."/>
            <person name="Burguener G."/>
            <person name="Darino M."/>
            <person name="Turjanski A."/>
            <person name="Kreff E."/>
            <person name="Dieguez M.J."/>
            <person name="Sacco F."/>
        </authorList>
    </citation>
    <scope>NUCLEOTIDE SEQUENCE [LARGE SCALE GENOMIC DNA]</scope>
    <source>
        <strain evidence="1 2">RO10H11247</strain>
    </source>
</reference>
<keyword evidence="2" id="KW-1185">Reference proteome</keyword>
<evidence type="ECO:0000313" key="2">
    <source>
        <dbReference type="Proteomes" id="UP000037035"/>
    </source>
</evidence>
<comment type="caution">
    <text evidence="1">The sequence shown here is derived from an EMBL/GenBank/DDBJ whole genome shotgun (WGS) entry which is preliminary data.</text>
</comment>
<dbReference type="STRING" id="27349.A0A0L6UUP6"/>
<protein>
    <submittedName>
        <fullName evidence="1">Uncharacterized protein</fullName>
    </submittedName>
</protein>
<dbReference type="Proteomes" id="UP000037035">
    <property type="component" value="Unassembled WGS sequence"/>
</dbReference>
<dbReference type="EMBL" id="LAVV01008665">
    <property type="protein sequence ID" value="KNZ52214.1"/>
    <property type="molecule type" value="Genomic_DNA"/>
</dbReference>
<dbReference type="VEuPathDB" id="FungiDB:VP01_3647g3"/>